<dbReference type="EMBL" id="JAAVTX010000003">
    <property type="protein sequence ID" value="NKE45327.1"/>
    <property type="molecule type" value="Genomic_DNA"/>
</dbReference>
<accession>A0ABX1EZ07</accession>
<feature type="transmembrane region" description="Helical" evidence="1">
    <location>
        <begin position="41"/>
        <end position="63"/>
    </location>
</feature>
<dbReference type="Proteomes" id="UP000765160">
    <property type="component" value="Unassembled WGS sequence"/>
</dbReference>
<proteinExistence type="predicted"/>
<keyword evidence="4" id="KW-1185">Reference proteome</keyword>
<evidence type="ECO:0000313" key="4">
    <source>
        <dbReference type="Proteomes" id="UP000765160"/>
    </source>
</evidence>
<protein>
    <submittedName>
        <fullName evidence="3">DUF2892 domain-containing protein</fullName>
    </submittedName>
</protein>
<name>A0ABX1EZ07_9PROT</name>
<feature type="transmembrane region" description="Helical" evidence="1">
    <location>
        <begin position="12"/>
        <end position="35"/>
    </location>
</feature>
<dbReference type="Pfam" id="PF11127">
    <property type="entry name" value="YgaP-like_TM"/>
    <property type="match status" value="1"/>
</dbReference>
<dbReference type="InterPro" id="IPR021309">
    <property type="entry name" value="YgaP-like_TM"/>
</dbReference>
<keyword evidence="1" id="KW-1133">Transmembrane helix</keyword>
<organism evidence="3 4">
    <name type="scientific">Falsiroseomonas frigidaquae</name>
    <dbReference type="NCBI Taxonomy" id="487318"/>
    <lineage>
        <taxon>Bacteria</taxon>
        <taxon>Pseudomonadati</taxon>
        <taxon>Pseudomonadota</taxon>
        <taxon>Alphaproteobacteria</taxon>
        <taxon>Acetobacterales</taxon>
        <taxon>Roseomonadaceae</taxon>
        <taxon>Falsiroseomonas</taxon>
    </lineage>
</organism>
<sequence>MMANVGSVDRALRFLLGVVLVAAPFLFVETFAPLGVWRFALVAWGVVMLGTAIFRICPAYMLFGIRTCAAGKA</sequence>
<evidence type="ECO:0000313" key="3">
    <source>
        <dbReference type="EMBL" id="NKE45327.1"/>
    </source>
</evidence>
<evidence type="ECO:0000256" key="1">
    <source>
        <dbReference type="SAM" id="Phobius"/>
    </source>
</evidence>
<gene>
    <name evidence="3" type="ORF">HB662_11115</name>
</gene>
<keyword evidence="1" id="KW-0812">Transmembrane</keyword>
<reference evidence="3 4" key="1">
    <citation type="submission" date="2020-03" db="EMBL/GenBank/DDBJ databases">
        <title>Roseomonas selenitidurans sp. nov. isolated from soil.</title>
        <authorList>
            <person name="Liu H."/>
        </authorList>
    </citation>
    <scope>NUCLEOTIDE SEQUENCE [LARGE SCALE GENOMIC DNA]</scope>
    <source>
        <strain evidence="3 4">JCM 15073</strain>
    </source>
</reference>
<keyword evidence="1" id="KW-0472">Membrane</keyword>
<feature type="domain" description="Inner membrane protein YgaP-like transmembrane" evidence="2">
    <location>
        <begin position="1"/>
        <end position="70"/>
    </location>
</feature>
<comment type="caution">
    <text evidence="3">The sequence shown here is derived from an EMBL/GenBank/DDBJ whole genome shotgun (WGS) entry which is preliminary data.</text>
</comment>
<evidence type="ECO:0000259" key="2">
    <source>
        <dbReference type="Pfam" id="PF11127"/>
    </source>
</evidence>